<dbReference type="AlphaFoldDB" id="A0A7R8WXY6"/>
<gene>
    <name evidence="6" type="ORF">CTOB1V02_LOCUS15078</name>
</gene>
<dbReference type="GO" id="GO:0000976">
    <property type="term" value="F:transcription cis-regulatory region binding"/>
    <property type="evidence" value="ECO:0007669"/>
    <property type="project" value="TreeGrafter"/>
</dbReference>
<evidence type="ECO:0000256" key="3">
    <source>
        <dbReference type="ARBA" id="ARBA00023015"/>
    </source>
</evidence>
<accession>A0A7R8WXY6</accession>
<dbReference type="SMART" id="SM00862">
    <property type="entry name" value="Trans_reg_C"/>
    <property type="match status" value="1"/>
</dbReference>
<evidence type="ECO:0000256" key="5">
    <source>
        <dbReference type="ARBA" id="ARBA00023163"/>
    </source>
</evidence>
<protein>
    <submittedName>
        <fullName evidence="6">Uncharacterized protein</fullName>
    </submittedName>
</protein>
<dbReference type="CDD" id="cd17624">
    <property type="entry name" value="REC_OmpR_PmrA-like"/>
    <property type="match status" value="1"/>
</dbReference>
<dbReference type="PROSITE" id="PS51755">
    <property type="entry name" value="OMPR_PHOB"/>
    <property type="match status" value="1"/>
</dbReference>
<dbReference type="PANTHER" id="PTHR48111:SF67">
    <property type="entry name" value="TRANSCRIPTIONAL REGULATORY PROTEIN TCTD"/>
    <property type="match status" value="1"/>
</dbReference>
<organism evidence="6">
    <name type="scientific">Cyprideis torosa</name>
    <dbReference type="NCBI Taxonomy" id="163714"/>
    <lineage>
        <taxon>Eukaryota</taxon>
        <taxon>Metazoa</taxon>
        <taxon>Ecdysozoa</taxon>
        <taxon>Arthropoda</taxon>
        <taxon>Crustacea</taxon>
        <taxon>Oligostraca</taxon>
        <taxon>Ostracoda</taxon>
        <taxon>Podocopa</taxon>
        <taxon>Podocopida</taxon>
        <taxon>Cytherocopina</taxon>
        <taxon>Cytheroidea</taxon>
        <taxon>Cytherideidae</taxon>
        <taxon>Cyprideis</taxon>
    </lineage>
</organism>
<keyword evidence="4" id="KW-0238">DNA-binding</keyword>
<keyword evidence="3" id="KW-0805">Transcription regulation</keyword>
<keyword evidence="1" id="KW-0597">Phosphoprotein</keyword>
<keyword evidence="2" id="KW-0902">Two-component regulatory system</keyword>
<dbReference type="Gene3D" id="3.40.50.2300">
    <property type="match status" value="1"/>
</dbReference>
<dbReference type="Pfam" id="PF00072">
    <property type="entry name" value="Response_reg"/>
    <property type="match status" value="1"/>
</dbReference>
<proteinExistence type="predicted"/>
<reference evidence="6" key="1">
    <citation type="submission" date="2020-11" db="EMBL/GenBank/DDBJ databases">
        <authorList>
            <person name="Tran Van P."/>
        </authorList>
    </citation>
    <scope>NUCLEOTIDE SEQUENCE</scope>
</reference>
<dbReference type="InterPro" id="IPR011006">
    <property type="entry name" value="CheY-like_superfamily"/>
</dbReference>
<evidence type="ECO:0000256" key="1">
    <source>
        <dbReference type="ARBA" id="ARBA00022553"/>
    </source>
</evidence>
<dbReference type="OrthoDB" id="10061308at2759"/>
<evidence type="ECO:0000313" key="6">
    <source>
        <dbReference type="EMBL" id="CAD7237263.1"/>
    </source>
</evidence>
<dbReference type="GO" id="GO:0005829">
    <property type="term" value="C:cytosol"/>
    <property type="evidence" value="ECO:0007669"/>
    <property type="project" value="TreeGrafter"/>
</dbReference>
<dbReference type="GO" id="GO:0006355">
    <property type="term" value="P:regulation of DNA-templated transcription"/>
    <property type="evidence" value="ECO:0007669"/>
    <property type="project" value="InterPro"/>
</dbReference>
<dbReference type="InterPro" id="IPR039420">
    <property type="entry name" value="WalR-like"/>
</dbReference>
<dbReference type="Gene3D" id="6.10.250.690">
    <property type="match status" value="1"/>
</dbReference>
<dbReference type="Gene3D" id="1.10.10.10">
    <property type="entry name" value="Winged helix-like DNA-binding domain superfamily/Winged helix DNA-binding domain"/>
    <property type="match status" value="1"/>
</dbReference>
<dbReference type="CDD" id="cd00383">
    <property type="entry name" value="trans_reg_C"/>
    <property type="match status" value="1"/>
</dbReference>
<dbReference type="FunFam" id="3.40.50.2300:FF:000002">
    <property type="entry name" value="DNA-binding response regulator PhoP"/>
    <property type="match status" value="1"/>
</dbReference>
<dbReference type="PANTHER" id="PTHR48111">
    <property type="entry name" value="REGULATOR OF RPOS"/>
    <property type="match status" value="1"/>
</dbReference>
<dbReference type="InterPro" id="IPR001789">
    <property type="entry name" value="Sig_transdc_resp-reg_receiver"/>
</dbReference>
<dbReference type="PROSITE" id="PS50110">
    <property type="entry name" value="RESPONSE_REGULATORY"/>
    <property type="match status" value="1"/>
</dbReference>
<dbReference type="Pfam" id="PF00486">
    <property type="entry name" value="Trans_reg_C"/>
    <property type="match status" value="1"/>
</dbReference>
<evidence type="ECO:0000256" key="4">
    <source>
        <dbReference type="ARBA" id="ARBA00023125"/>
    </source>
</evidence>
<dbReference type="InterPro" id="IPR001867">
    <property type="entry name" value="OmpR/PhoB-type_DNA-bd"/>
</dbReference>
<dbReference type="SMART" id="SM00448">
    <property type="entry name" value="REC"/>
    <property type="match status" value="1"/>
</dbReference>
<dbReference type="InterPro" id="IPR036388">
    <property type="entry name" value="WH-like_DNA-bd_sf"/>
</dbReference>
<sequence>MRILLVEDNSELANSLIQILSQDGYTIDWLNDGAQADAALKVQQYALVILDLSLPHLDGLEVLERLRRRHQTTPVLVVTARGELSDRVTGLNCGADDYLAKPFELDELRARMHALLRRSQGYQVQRLEVGALSFDGVNRSFYLNDEPLALGRREASVLEVLMGKRGRAVSKEFLFEQVFNFDDDSNLEAIEVYVCRLRRKLRDTDIIINTLRGLGYLLDVKSSHV</sequence>
<dbReference type="SUPFAM" id="SSF52172">
    <property type="entry name" value="CheY-like"/>
    <property type="match status" value="1"/>
</dbReference>
<dbReference type="EMBL" id="OB686225">
    <property type="protein sequence ID" value="CAD7237263.1"/>
    <property type="molecule type" value="Genomic_DNA"/>
</dbReference>
<evidence type="ECO:0000256" key="2">
    <source>
        <dbReference type="ARBA" id="ARBA00023012"/>
    </source>
</evidence>
<keyword evidence="5" id="KW-0804">Transcription</keyword>
<dbReference type="GO" id="GO:0000156">
    <property type="term" value="F:phosphorelay response regulator activity"/>
    <property type="evidence" value="ECO:0007669"/>
    <property type="project" value="TreeGrafter"/>
</dbReference>
<dbReference type="GO" id="GO:0032993">
    <property type="term" value="C:protein-DNA complex"/>
    <property type="evidence" value="ECO:0007669"/>
    <property type="project" value="TreeGrafter"/>
</dbReference>
<name>A0A7R8WXY6_9CRUS</name>